<evidence type="ECO:0000256" key="1">
    <source>
        <dbReference type="SAM" id="Phobius"/>
    </source>
</evidence>
<proteinExistence type="predicted"/>
<keyword evidence="1" id="KW-0812">Transmembrane</keyword>
<accession>A0ABU9BGA5</accession>
<dbReference type="EMBL" id="JBBUTF010000032">
    <property type="protein sequence ID" value="MEK8028836.1"/>
    <property type="molecule type" value="Genomic_DNA"/>
</dbReference>
<evidence type="ECO:0000313" key="3">
    <source>
        <dbReference type="Proteomes" id="UP001368500"/>
    </source>
</evidence>
<keyword evidence="1" id="KW-1133">Transmembrane helix</keyword>
<sequence>MKGTNKAHENGEAMGLVGVRLTAMLGHGYWIFALKFMFDAVPG</sequence>
<protein>
    <submittedName>
        <fullName evidence="2">Uncharacterized protein</fullName>
    </submittedName>
</protein>
<feature type="transmembrane region" description="Helical" evidence="1">
    <location>
        <begin position="12"/>
        <end position="32"/>
    </location>
</feature>
<reference evidence="2 3" key="1">
    <citation type="submission" date="2024-04" db="EMBL/GenBank/DDBJ databases">
        <title>Novel species of the genus Ideonella isolated from streams.</title>
        <authorList>
            <person name="Lu H."/>
        </authorList>
    </citation>
    <scope>NUCLEOTIDE SEQUENCE [LARGE SCALE GENOMIC DNA]</scope>
    <source>
        <strain evidence="2 3">BYS139W</strain>
    </source>
</reference>
<keyword evidence="3" id="KW-1185">Reference proteome</keyword>
<comment type="caution">
    <text evidence="2">The sequence shown here is derived from an EMBL/GenBank/DDBJ whole genome shotgun (WGS) entry which is preliminary data.</text>
</comment>
<dbReference type="RefSeq" id="WP_341376624.1">
    <property type="nucleotide sequence ID" value="NZ_JBBUTF010000032.1"/>
</dbReference>
<keyword evidence="1" id="KW-0472">Membrane</keyword>
<evidence type="ECO:0000313" key="2">
    <source>
        <dbReference type="EMBL" id="MEK8028836.1"/>
    </source>
</evidence>
<dbReference type="Proteomes" id="UP001368500">
    <property type="component" value="Unassembled WGS sequence"/>
</dbReference>
<organism evidence="2 3">
    <name type="scientific">Pseudaquabacterium rugosum</name>
    <dbReference type="NCBI Taxonomy" id="2984194"/>
    <lineage>
        <taxon>Bacteria</taxon>
        <taxon>Pseudomonadati</taxon>
        <taxon>Pseudomonadota</taxon>
        <taxon>Betaproteobacteria</taxon>
        <taxon>Burkholderiales</taxon>
        <taxon>Sphaerotilaceae</taxon>
        <taxon>Pseudaquabacterium</taxon>
    </lineage>
</organism>
<name>A0ABU9BGA5_9BURK</name>
<gene>
    <name evidence="2" type="ORF">AACH11_22990</name>
</gene>